<keyword evidence="9" id="KW-1185">Reference proteome</keyword>
<comment type="similarity">
    <text evidence="2">Belongs to the cornichon family.</text>
</comment>
<feature type="transmembrane region" description="Helical" evidence="7">
    <location>
        <begin position="120"/>
        <end position="148"/>
    </location>
</feature>
<dbReference type="SMART" id="SM01398">
    <property type="entry name" value="Cornichon"/>
    <property type="match status" value="1"/>
</dbReference>
<keyword evidence="4 7" id="KW-1133">Transmembrane helix</keyword>
<comment type="caution">
    <text evidence="8">The sequence shown here is derived from an EMBL/GenBank/DDBJ whole genome shotgun (WGS) entry which is preliminary data.</text>
</comment>
<evidence type="ECO:0000256" key="4">
    <source>
        <dbReference type="ARBA" id="ARBA00022989"/>
    </source>
</evidence>
<comment type="subcellular location">
    <subcellularLocation>
        <location evidence="1">Membrane</location>
        <topology evidence="1">Multi-pass membrane protein</topology>
    </subcellularLocation>
</comment>
<evidence type="ECO:0000256" key="5">
    <source>
        <dbReference type="ARBA" id="ARBA00023136"/>
    </source>
</evidence>
<dbReference type="GO" id="GO:0016192">
    <property type="term" value="P:vesicle-mediated transport"/>
    <property type="evidence" value="ECO:0007669"/>
    <property type="project" value="InterPro"/>
</dbReference>
<feature type="region of interest" description="Disordered" evidence="6">
    <location>
        <begin position="15"/>
        <end position="35"/>
    </location>
</feature>
<dbReference type="EMBL" id="PKPP01000518">
    <property type="protein sequence ID" value="PWA91782.1"/>
    <property type="molecule type" value="Genomic_DNA"/>
</dbReference>
<evidence type="ECO:0000256" key="2">
    <source>
        <dbReference type="ARBA" id="ARBA00010095"/>
    </source>
</evidence>
<evidence type="ECO:0000256" key="3">
    <source>
        <dbReference type="ARBA" id="ARBA00022692"/>
    </source>
</evidence>
<dbReference type="Proteomes" id="UP000245207">
    <property type="component" value="Unassembled WGS sequence"/>
</dbReference>
<dbReference type="Pfam" id="PF03311">
    <property type="entry name" value="Cornichon"/>
    <property type="match status" value="1"/>
</dbReference>
<sequence length="223" mass="25751">MVWVTRPGRRAQLFGRRRRSTSISGGNREEVYDDSAKRHTEAEEMLKMFNATTNIEINNQAASTKNFWKIRLINSPEQLKESLIEPLPAILIVCLSDLENDYMNPYESSSRINSVVLPEMVLHCVGSALLLLTGFWFLFLLTLPVTIYSSMKYMNKQHLIDVTEVFRYLDAEKKYRIAKLVLYAFVFLLVIIRSAVAGKFSTILEPFYPTSEDLDIRSHVLEF</sequence>
<evidence type="ECO:0000313" key="9">
    <source>
        <dbReference type="Proteomes" id="UP000245207"/>
    </source>
</evidence>
<evidence type="ECO:0000256" key="7">
    <source>
        <dbReference type="SAM" id="Phobius"/>
    </source>
</evidence>
<accession>A0A2U1Q1F9</accession>
<evidence type="ECO:0000256" key="6">
    <source>
        <dbReference type="SAM" id="MobiDB-lite"/>
    </source>
</evidence>
<evidence type="ECO:0000256" key="1">
    <source>
        <dbReference type="ARBA" id="ARBA00004141"/>
    </source>
</evidence>
<dbReference type="STRING" id="35608.A0A2U1Q1F9"/>
<gene>
    <name evidence="8" type="ORF">CTI12_AA088300</name>
</gene>
<keyword evidence="5 7" id="KW-0472">Membrane</keyword>
<proteinExistence type="inferred from homology"/>
<organism evidence="8 9">
    <name type="scientific">Artemisia annua</name>
    <name type="common">Sweet wormwood</name>
    <dbReference type="NCBI Taxonomy" id="35608"/>
    <lineage>
        <taxon>Eukaryota</taxon>
        <taxon>Viridiplantae</taxon>
        <taxon>Streptophyta</taxon>
        <taxon>Embryophyta</taxon>
        <taxon>Tracheophyta</taxon>
        <taxon>Spermatophyta</taxon>
        <taxon>Magnoliopsida</taxon>
        <taxon>eudicotyledons</taxon>
        <taxon>Gunneridae</taxon>
        <taxon>Pentapetalae</taxon>
        <taxon>asterids</taxon>
        <taxon>campanulids</taxon>
        <taxon>Asterales</taxon>
        <taxon>Asteraceae</taxon>
        <taxon>Asteroideae</taxon>
        <taxon>Anthemideae</taxon>
        <taxon>Artemisiinae</taxon>
        <taxon>Artemisia</taxon>
    </lineage>
</organism>
<dbReference type="OrthoDB" id="434393at2759"/>
<keyword evidence="3 7" id="KW-0812">Transmembrane</keyword>
<evidence type="ECO:0000313" key="8">
    <source>
        <dbReference type="EMBL" id="PWA91782.1"/>
    </source>
</evidence>
<dbReference type="PANTHER" id="PTHR12290">
    <property type="entry name" value="CORNICHON-RELATED"/>
    <property type="match status" value="1"/>
</dbReference>
<reference evidence="8 9" key="1">
    <citation type="journal article" date="2018" name="Mol. Plant">
        <title>The genome of Artemisia annua provides insight into the evolution of Asteraceae family and artemisinin biosynthesis.</title>
        <authorList>
            <person name="Shen Q."/>
            <person name="Zhang L."/>
            <person name="Liao Z."/>
            <person name="Wang S."/>
            <person name="Yan T."/>
            <person name="Shi P."/>
            <person name="Liu M."/>
            <person name="Fu X."/>
            <person name="Pan Q."/>
            <person name="Wang Y."/>
            <person name="Lv Z."/>
            <person name="Lu X."/>
            <person name="Zhang F."/>
            <person name="Jiang W."/>
            <person name="Ma Y."/>
            <person name="Chen M."/>
            <person name="Hao X."/>
            <person name="Li L."/>
            <person name="Tang Y."/>
            <person name="Lv G."/>
            <person name="Zhou Y."/>
            <person name="Sun X."/>
            <person name="Brodelius P.E."/>
            <person name="Rose J.K.C."/>
            <person name="Tang K."/>
        </authorList>
    </citation>
    <scope>NUCLEOTIDE SEQUENCE [LARGE SCALE GENOMIC DNA]</scope>
    <source>
        <strain evidence="9">cv. Huhao1</strain>
        <tissue evidence="8">Leaf</tissue>
    </source>
</reference>
<feature type="transmembrane region" description="Helical" evidence="7">
    <location>
        <begin position="177"/>
        <end position="196"/>
    </location>
</feature>
<name>A0A2U1Q1F9_ARTAN</name>
<dbReference type="GO" id="GO:0016020">
    <property type="term" value="C:membrane"/>
    <property type="evidence" value="ECO:0007669"/>
    <property type="project" value="UniProtKB-SubCell"/>
</dbReference>
<protein>
    <submittedName>
        <fullName evidence="8">Cornichon</fullName>
    </submittedName>
</protein>
<dbReference type="AlphaFoldDB" id="A0A2U1Q1F9"/>
<dbReference type="InterPro" id="IPR003377">
    <property type="entry name" value="Cornichon"/>
</dbReference>